<proteinExistence type="predicted"/>
<evidence type="ECO:0000256" key="1">
    <source>
        <dbReference type="SAM" id="Phobius"/>
    </source>
</evidence>
<dbReference type="PANTHER" id="PTHR23028">
    <property type="entry name" value="ACETYLTRANSFERASE"/>
    <property type="match status" value="1"/>
</dbReference>
<evidence type="ECO:0000259" key="2">
    <source>
        <dbReference type="Pfam" id="PF01757"/>
    </source>
</evidence>
<reference evidence="4 5" key="1">
    <citation type="submission" date="2019-02" db="EMBL/GenBank/DDBJ databases">
        <title>Deep-cultivation of Planctomycetes and their phenomic and genomic characterization uncovers novel biology.</title>
        <authorList>
            <person name="Wiegand S."/>
            <person name="Jogler M."/>
            <person name="Boedeker C."/>
            <person name="Pinto D."/>
            <person name="Vollmers J."/>
            <person name="Rivas-Marin E."/>
            <person name="Kohn T."/>
            <person name="Peeters S.H."/>
            <person name="Heuer A."/>
            <person name="Rast P."/>
            <person name="Oberbeckmann S."/>
            <person name="Bunk B."/>
            <person name="Jeske O."/>
            <person name="Meyerdierks A."/>
            <person name="Storesund J.E."/>
            <person name="Kallscheuer N."/>
            <person name="Luecker S."/>
            <person name="Lage O.M."/>
            <person name="Pohl T."/>
            <person name="Merkel B.J."/>
            <person name="Hornburger P."/>
            <person name="Mueller R.-W."/>
            <person name="Bruemmer F."/>
            <person name="Labrenz M."/>
            <person name="Spormann A.M."/>
            <person name="Op Den Camp H."/>
            <person name="Overmann J."/>
            <person name="Amann R."/>
            <person name="Jetten M.S.M."/>
            <person name="Mascher T."/>
            <person name="Medema M.H."/>
            <person name="Devos D.P."/>
            <person name="Kaster A.-K."/>
            <person name="Ovreas L."/>
            <person name="Rohde M."/>
            <person name="Galperin M.Y."/>
            <person name="Jogler C."/>
        </authorList>
    </citation>
    <scope>NUCLEOTIDE SEQUENCE [LARGE SCALE GENOMIC DNA]</scope>
    <source>
        <strain evidence="4 5">CA13</strain>
    </source>
</reference>
<comment type="caution">
    <text evidence="4">The sequence shown here is derived from an EMBL/GenBank/DDBJ whole genome shotgun (WGS) entry which is preliminary data.</text>
</comment>
<dbReference type="PANTHER" id="PTHR23028:SF53">
    <property type="entry name" value="ACYL_TRANSF_3 DOMAIN-CONTAINING PROTEIN"/>
    <property type="match status" value="1"/>
</dbReference>
<organism evidence="4 5">
    <name type="scientific">Novipirellula herctigrandis</name>
    <dbReference type="NCBI Taxonomy" id="2527986"/>
    <lineage>
        <taxon>Bacteria</taxon>
        <taxon>Pseudomonadati</taxon>
        <taxon>Planctomycetota</taxon>
        <taxon>Planctomycetia</taxon>
        <taxon>Pirellulales</taxon>
        <taxon>Pirellulaceae</taxon>
        <taxon>Novipirellula</taxon>
    </lineage>
</organism>
<feature type="domain" description="Acyltransferase 3" evidence="2">
    <location>
        <begin position="9"/>
        <end position="328"/>
    </location>
</feature>
<dbReference type="GO" id="GO:0009103">
    <property type="term" value="P:lipopolysaccharide biosynthetic process"/>
    <property type="evidence" value="ECO:0007669"/>
    <property type="project" value="TreeGrafter"/>
</dbReference>
<feature type="transmembrane region" description="Helical" evidence="1">
    <location>
        <begin position="347"/>
        <end position="366"/>
    </location>
</feature>
<feature type="transmembrane region" description="Helical" evidence="1">
    <location>
        <begin position="34"/>
        <end position="53"/>
    </location>
</feature>
<dbReference type="InterPro" id="IPR043968">
    <property type="entry name" value="SGNH"/>
</dbReference>
<keyword evidence="1" id="KW-0472">Membrane</keyword>
<feature type="transmembrane region" description="Helical" evidence="1">
    <location>
        <begin position="274"/>
        <end position="294"/>
    </location>
</feature>
<dbReference type="EC" id="2.3.1.-" evidence="4"/>
<feature type="transmembrane region" description="Helical" evidence="1">
    <location>
        <begin position="137"/>
        <end position="156"/>
    </location>
</feature>
<sequence length="639" mass="70420">MLDFKYRSDVDGLRAVAVVLVLLFHAELGFTGGYIGVDVFFVISGFLITGLIVKQQRAGKFSLANFWSRRIRRILPASVFVVICTLVAGWFLLFPSDYRDLAQSALSQQLMLSNVYFWRNTGYFVGDAELKPLLHTWSLAVEEQFYLFYPFVLVLLRRASDRTLVTLLGLATLVSLLVSQWGVLYHPGATFFLLPTRAWELSLGGLLCFTPPSQLRSRTLAILNVAGLLAICVAAWFFDSTTPFPGFHALLPCLGTAACIYTNAAKLTWCGKLLSARPIVMLGLMSYSLYLWHWPLLAYARYALDGNLPAGVAMTALVVSLLLAYLSWRFVEQPFRKNQFGFANRSLVLGIGGCSMAVVVLAAVVVSSNGFQDRVSEKTLAYRRAKKSIAFVQQVKTADIQRGGVPTFGSDSGKSKCLVWGDSHAMALVPAINAACEQSNIKGFQATYSATAPLLDFVYPTAAGLNDASPVFNDAVVRFAVEQQVDIVILAGVWSQYAENADFESALRNTIKRLRANDIQVAVVLDVVSHDADITLTLAHRASRSQDTANVGASDDAYQSKNRECNDVIFKVAEGEAFVIEPRNALTNRDSFWPAQVDDVVLYRDGYHLSIEGALRLTPMFVTLFASIQKDIVAVNMYD</sequence>
<evidence type="ECO:0000313" key="5">
    <source>
        <dbReference type="Proteomes" id="UP000315010"/>
    </source>
</evidence>
<keyword evidence="4" id="KW-0012">Acyltransferase</keyword>
<feature type="transmembrane region" description="Helical" evidence="1">
    <location>
        <begin position="306"/>
        <end position="326"/>
    </location>
</feature>
<dbReference type="InterPro" id="IPR002656">
    <property type="entry name" value="Acyl_transf_3_dom"/>
</dbReference>
<dbReference type="RefSeq" id="WP_146394490.1">
    <property type="nucleotide sequence ID" value="NZ_SJPJ01000001.1"/>
</dbReference>
<keyword evidence="5" id="KW-1185">Reference proteome</keyword>
<keyword evidence="1" id="KW-0812">Transmembrane</keyword>
<protein>
    <submittedName>
        <fullName evidence="4">O-acetyltransferase OatA</fullName>
        <ecNumber evidence="4">2.3.1.-</ecNumber>
    </submittedName>
</protein>
<dbReference type="InterPro" id="IPR050879">
    <property type="entry name" value="Acyltransferase_3"/>
</dbReference>
<feature type="transmembrane region" description="Helical" evidence="1">
    <location>
        <begin position="74"/>
        <end position="93"/>
    </location>
</feature>
<evidence type="ECO:0000313" key="4">
    <source>
        <dbReference type="EMBL" id="TWT79220.1"/>
    </source>
</evidence>
<keyword evidence="4" id="KW-0808">Transferase</keyword>
<feature type="transmembrane region" description="Helical" evidence="1">
    <location>
        <begin position="163"/>
        <end position="183"/>
    </location>
</feature>
<name>A0A5C5YWI1_9BACT</name>
<feature type="domain" description="SGNH" evidence="3">
    <location>
        <begin position="404"/>
        <end position="622"/>
    </location>
</feature>
<gene>
    <name evidence="4" type="primary">oatA_1</name>
    <name evidence="4" type="ORF">CA13_06180</name>
</gene>
<dbReference type="GO" id="GO:0016020">
    <property type="term" value="C:membrane"/>
    <property type="evidence" value="ECO:0007669"/>
    <property type="project" value="TreeGrafter"/>
</dbReference>
<feature type="transmembrane region" description="Helical" evidence="1">
    <location>
        <begin position="221"/>
        <end position="238"/>
    </location>
</feature>
<dbReference type="Proteomes" id="UP000315010">
    <property type="component" value="Unassembled WGS sequence"/>
</dbReference>
<accession>A0A5C5YWI1</accession>
<dbReference type="Pfam" id="PF19040">
    <property type="entry name" value="SGNH"/>
    <property type="match status" value="1"/>
</dbReference>
<keyword evidence="1" id="KW-1133">Transmembrane helix</keyword>
<evidence type="ECO:0000259" key="3">
    <source>
        <dbReference type="Pfam" id="PF19040"/>
    </source>
</evidence>
<dbReference type="EMBL" id="SJPJ01000001">
    <property type="protein sequence ID" value="TWT79220.1"/>
    <property type="molecule type" value="Genomic_DNA"/>
</dbReference>
<dbReference type="OrthoDB" id="9796461at2"/>
<feature type="transmembrane region" description="Helical" evidence="1">
    <location>
        <begin position="12"/>
        <end position="28"/>
    </location>
</feature>
<dbReference type="Pfam" id="PF01757">
    <property type="entry name" value="Acyl_transf_3"/>
    <property type="match status" value="1"/>
</dbReference>
<dbReference type="GO" id="GO:0016747">
    <property type="term" value="F:acyltransferase activity, transferring groups other than amino-acyl groups"/>
    <property type="evidence" value="ECO:0007669"/>
    <property type="project" value="InterPro"/>
</dbReference>
<dbReference type="AlphaFoldDB" id="A0A5C5YWI1"/>